<dbReference type="CDD" id="cd01038">
    <property type="entry name" value="Endonuclease_DUF559"/>
    <property type="match status" value="1"/>
</dbReference>
<dbReference type="EMBL" id="LPWA01000129">
    <property type="protein sequence ID" value="KUM24847.1"/>
    <property type="molecule type" value="Genomic_DNA"/>
</dbReference>
<dbReference type="InterPro" id="IPR011335">
    <property type="entry name" value="Restrct_endonuc-II-like"/>
</dbReference>
<evidence type="ECO:0000313" key="3">
    <source>
        <dbReference type="Proteomes" id="UP000053176"/>
    </source>
</evidence>
<dbReference type="SUPFAM" id="SSF52980">
    <property type="entry name" value="Restriction endonuclease-like"/>
    <property type="match status" value="1"/>
</dbReference>
<gene>
    <name evidence="2" type="ORF">AU467_29155</name>
</gene>
<dbReference type="PANTHER" id="PTHR38590:SF1">
    <property type="entry name" value="BLL0828 PROTEIN"/>
    <property type="match status" value="1"/>
</dbReference>
<comment type="caution">
    <text evidence="2">The sequence shown here is derived from an EMBL/GenBank/DDBJ whole genome shotgun (WGS) entry which is preliminary data.</text>
</comment>
<dbReference type="PANTHER" id="PTHR38590">
    <property type="entry name" value="BLL0828 PROTEIN"/>
    <property type="match status" value="1"/>
</dbReference>
<dbReference type="InterPro" id="IPR007569">
    <property type="entry name" value="DUF559"/>
</dbReference>
<sequence>MRGPVIETTKRARRLRQSDNDAESALWIELRGRQLNGYKFVRQFPLGPYFADFACRECRLVVEVDGSQHADSDHDRVRDRFMVSSGWSVLRFWNVDVLRDRESVLDTILAAMEQRLERTIDAPDLRFIAAEDYGEIFP</sequence>
<organism evidence="2 3">
    <name type="scientific">Rhizobium loti</name>
    <name type="common">Mesorhizobium loti</name>
    <dbReference type="NCBI Taxonomy" id="381"/>
    <lineage>
        <taxon>Bacteria</taxon>
        <taxon>Pseudomonadati</taxon>
        <taxon>Pseudomonadota</taxon>
        <taxon>Alphaproteobacteria</taxon>
        <taxon>Hyphomicrobiales</taxon>
        <taxon>Phyllobacteriaceae</taxon>
        <taxon>Mesorhizobium</taxon>
    </lineage>
</organism>
<dbReference type="Gene3D" id="3.40.960.10">
    <property type="entry name" value="VSR Endonuclease"/>
    <property type="match status" value="1"/>
</dbReference>
<dbReference type="AlphaFoldDB" id="A0A124GFV8"/>
<dbReference type="InterPro" id="IPR047216">
    <property type="entry name" value="Endonuclease_DUF559_bact"/>
</dbReference>
<accession>A0A124GFV8</accession>
<name>A0A124GFV8_RHILI</name>
<feature type="domain" description="DUF559" evidence="1">
    <location>
        <begin position="8"/>
        <end position="112"/>
    </location>
</feature>
<dbReference type="Pfam" id="PF04480">
    <property type="entry name" value="DUF559"/>
    <property type="match status" value="1"/>
</dbReference>
<evidence type="ECO:0000313" key="2">
    <source>
        <dbReference type="EMBL" id="KUM24847.1"/>
    </source>
</evidence>
<dbReference type="Proteomes" id="UP000053176">
    <property type="component" value="Unassembled WGS sequence"/>
</dbReference>
<reference evidence="2 3" key="1">
    <citation type="submission" date="2015-12" db="EMBL/GenBank/DDBJ databases">
        <title>Draft genome sequence of Mesorhizobium sp. UFLA 01-765, a multitolerant efficient symbiont and plant-growth promoting strain isolated from Zn-mining soil using Leucaena leucocephala as a trap plant.</title>
        <authorList>
            <person name="Rangel W.M."/>
            <person name="Thijs S."/>
            <person name="Longatti S.M."/>
            <person name="Moreira F.M."/>
            <person name="Weyens N."/>
            <person name="Vangronsveld J."/>
            <person name="Van Hamme J.D."/>
            <person name="Bottos E.M."/>
            <person name="Rineau F."/>
        </authorList>
    </citation>
    <scope>NUCLEOTIDE SEQUENCE [LARGE SCALE GENOMIC DNA]</scope>
    <source>
        <strain evidence="2 3">UFLA 01-765</strain>
    </source>
</reference>
<protein>
    <recommendedName>
        <fullName evidence="1">DUF559 domain-containing protein</fullName>
    </recommendedName>
</protein>
<dbReference type="OrthoDB" id="9798754at2"/>
<evidence type="ECO:0000259" key="1">
    <source>
        <dbReference type="Pfam" id="PF04480"/>
    </source>
</evidence>
<proteinExistence type="predicted"/>